<dbReference type="AlphaFoldDB" id="A0AAW1S6E7"/>
<evidence type="ECO:0000256" key="1">
    <source>
        <dbReference type="SAM" id="Phobius"/>
    </source>
</evidence>
<evidence type="ECO:0000313" key="6">
    <source>
        <dbReference type="Proteomes" id="UP001438707"/>
    </source>
</evidence>
<feature type="transmembrane region" description="Helical" evidence="1">
    <location>
        <begin position="651"/>
        <end position="672"/>
    </location>
</feature>
<dbReference type="Proteomes" id="UP001438707">
    <property type="component" value="Unassembled WGS sequence"/>
</dbReference>
<dbReference type="InterPro" id="IPR056230">
    <property type="entry name" value="TMEM62_C"/>
</dbReference>
<feature type="transmembrane region" description="Helical" evidence="1">
    <location>
        <begin position="531"/>
        <end position="553"/>
    </location>
</feature>
<comment type="caution">
    <text evidence="5">The sequence shown here is derived from an EMBL/GenBank/DDBJ whole genome shotgun (WGS) entry which is preliminary data.</text>
</comment>
<feature type="chain" id="PRO_5043710554" description="Calcineurin-like phosphoesterase domain-containing protein" evidence="2">
    <location>
        <begin position="25"/>
        <end position="762"/>
    </location>
</feature>
<evidence type="ECO:0008006" key="7">
    <source>
        <dbReference type="Google" id="ProtNLM"/>
    </source>
</evidence>
<keyword evidence="1" id="KW-0472">Membrane</keyword>
<feature type="domain" description="Calcineurin-like phosphoesterase" evidence="3">
    <location>
        <begin position="30"/>
        <end position="290"/>
    </location>
</feature>
<feature type="domain" description="TMEM62 C-terminal" evidence="4">
    <location>
        <begin position="537"/>
        <end position="687"/>
    </location>
</feature>
<dbReference type="Pfam" id="PF24394">
    <property type="entry name" value="TMEM62_C"/>
    <property type="match status" value="1"/>
</dbReference>
<keyword evidence="6" id="KW-1185">Reference proteome</keyword>
<keyword evidence="1" id="KW-0812">Transmembrane</keyword>
<reference evidence="5 6" key="1">
    <citation type="journal article" date="2024" name="Nat. Commun.">
        <title>Phylogenomics reveals the evolutionary origins of lichenization in chlorophyte algae.</title>
        <authorList>
            <person name="Puginier C."/>
            <person name="Libourel C."/>
            <person name="Otte J."/>
            <person name="Skaloud P."/>
            <person name="Haon M."/>
            <person name="Grisel S."/>
            <person name="Petersen M."/>
            <person name="Berrin J.G."/>
            <person name="Delaux P.M."/>
            <person name="Dal Grande F."/>
            <person name="Keller J."/>
        </authorList>
    </citation>
    <scope>NUCLEOTIDE SEQUENCE [LARGE SCALE GENOMIC DNA]</scope>
    <source>
        <strain evidence="5 6">SAG 2145</strain>
    </source>
</reference>
<feature type="transmembrane region" description="Helical" evidence="1">
    <location>
        <begin position="720"/>
        <end position="745"/>
    </location>
</feature>
<feature type="transmembrane region" description="Helical" evidence="1">
    <location>
        <begin position="693"/>
        <end position="714"/>
    </location>
</feature>
<dbReference type="PANTHER" id="PTHR14795">
    <property type="entry name" value="HELICASE RELATED"/>
    <property type="match status" value="1"/>
</dbReference>
<protein>
    <recommendedName>
        <fullName evidence="7">Calcineurin-like phosphoesterase domain-containing protein</fullName>
    </recommendedName>
</protein>
<organism evidence="5 6">
    <name type="scientific">Apatococcus lobatus</name>
    <dbReference type="NCBI Taxonomy" id="904363"/>
    <lineage>
        <taxon>Eukaryota</taxon>
        <taxon>Viridiplantae</taxon>
        <taxon>Chlorophyta</taxon>
        <taxon>core chlorophytes</taxon>
        <taxon>Trebouxiophyceae</taxon>
        <taxon>Chlorellales</taxon>
        <taxon>Chlorellaceae</taxon>
        <taxon>Apatococcus</taxon>
    </lineage>
</organism>
<proteinExistence type="predicted"/>
<gene>
    <name evidence="5" type="ORF">WJX74_006690</name>
</gene>
<keyword evidence="1" id="KW-1133">Transmembrane helix</keyword>
<evidence type="ECO:0000259" key="4">
    <source>
        <dbReference type="Pfam" id="PF24394"/>
    </source>
</evidence>
<accession>A0AAW1S6E7</accession>
<dbReference type="InterPro" id="IPR004843">
    <property type="entry name" value="Calcineurin-like_PHP"/>
</dbReference>
<name>A0AAW1S6E7_9CHLO</name>
<sequence>MTRTRLPVWYLISLLLLISSEVEASEVSWFVQISDLHLSKFTQNHLKHFGDKEGDFALFSELVLSALVPGTVVLSGDLVDGKDELGRGQQQIEEWEAYGRLVQNITRTTGLDLPSILDIRGNHDDFDVPKRGGHRDHFKDFAAASQQSAAGRVFTYPLHSGPYPVKQGLEGKSQGTCPTALLVGVDATPDPGGRAFANFLGTVPQSLLDELDQRLRRLEALYKKQACSPVLLAYGHHPLSVLTHPDHWPWLGPISSLLQASAAKTGGRRTLLGLLASHGALTYISGHLHAAFGQRLHWLHEGPSGGTLAELESTAWKDDRRFRIMTVDGATLSFADLHFQTPSKPLTPGINSRGPYSPAGHNVSISGADLTRAVGTRLVLITSPADGRYTPVKGDSEALESTGRIIVRALVLPAWSGVHAELEKVELICGCPSGSTKRIPMMQSPQPHVLEGSVSEDLLTNLCTPQDDRVGLQVSVVDKDGVISSSEIRPVRLPGYIHQQHAAEHVPSHIPSLNLAHSQDWRERLFLTFNWASFMQLLFWSIWSFHVTVMLMLPRLAGPCIQQRLEQDVTAAHSILWLPCWLASALCRWAQHPLAWRLQVGHAAYLAVGPWMAARLLTSQPLGFFLPGSILIRQPDLQGHTSWQWQTERAFYVPASFHLAFTIIPLTLWAASFHQARLRWGQHQSSWNQSWRVWHVAACGVLMCMPLGHINVLWRACWMLYGPASVLLSPGLGWTVIWVVTILWLTRSKGTMQPASKAGKSC</sequence>
<dbReference type="EMBL" id="JALJOS010000003">
    <property type="protein sequence ID" value="KAK9841489.1"/>
    <property type="molecule type" value="Genomic_DNA"/>
</dbReference>
<dbReference type="SUPFAM" id="SSF56300">
    <property type="entry name" value="Metallo-dependent phosphatases"/>
    <property type="match status" value="1"/>
</dbReference>
<dbReference type="PANTHER" id="PTHR14795:SF0">
    <property type="entry name" value="TRANSMEMBRANE PROTEIN 62"/>
    <property type="match status" value="1"/>
</dbReference>
<dbReference type="InterPro" id="IPR029052">
    <property type="entry name" value="Metallo-depent_PP-like"/>
</dbReference>
<dbReference type="Pfam" id="PF00149">
    <property type="entry name" value="Metallophos"/>
    <property type="match status" value="1"/>
</dbReference>
<evidence type="ECO:0000259" key="3">
    <source>
        <dbReference type="Pfam" id="PF00149"/>
    </source>
</evidence>
<keyword evidence="2" id="KW-0732">Signal</keyword>
<evidence type="ECO:0000313" key="5">
    <source>
        <dbReference type="EMBL" id="KAK9841489.1"/>
    </source>
</evidence>
<feature type="signal peptide" evidence="2">
    <location>
        <begin position="1"/>
        <end position="24"/>
    </location>
</feature>
<dbReference type="GO" id="GO:0016787">
    <property type="term" value="F:hydrolase activity"/>
    <property type="evidence" value="ECO:0007669"/>
    <property type="project" value="InterPro"/>
</dbReference>
<dbReference type="Gene3D" id="3.60.21.10">
    <property type="match status" value="1"/>
</dbReference>
<evidence type="ECO:0000256" key="2">
    <source>
        <dbReference type="SAM" id="SignalP"/>
    </source>
</evidence>